<dbReference type="PANTHER" id="PTHR46579">
    <property type="entry name" value="F5/8 TYPE C DOMAIN-CONTAINING PROTEIN-RELATED"/>
    <property type="match status" value="1"/>
</dbReference>
<dbReference type="Proteomes" id="UP000012073">
    <property type="component" value="Unassembled WGS sequence"/>
</dbReference>
<accession>R7Q2U9</accession>
<dbReference type="EMBL" id="HG001599">
    <property type="protein sequence ID" value="CDF32892.1"/>
    <property type="molecule type" value="Genomic_DNA"/>
</dbReference>
<keyword evidence="2" id="KW-1185">Reference proteome</keyword>
<evidence type="ECO:0000313" key="2">
    <source>
        <dbReference type="Proteomes" id="UP000012073"/>
    </source>
</evidence>
<evidence type="ECO:0000313" key="1">
    <source>
        <dbReference type="EMBL" id="CDF32892.1"/>
    </source>
</evidence>
<protein>
    <submittedName>
        <fullName evidence="1">Uncharacterized protein</fullName>
    </submittedName>
</protein>
<name>R7Q2U9_CHOCR</name>
<gene>
    <name evidence="1" type="ORF">CHC_T00001743001</name>
</gene>
<dbReference type="Gramene" id="CDF32892">
    <property type="protein sequence ID" value="CDF32892"/>
    <property type="gene ID" value="CHC_T00001743001"/>
</dbReference>
<dbReference type="AlphaFoldDB" id="R7Q2U9"/>
<dbReference type="OrthoDB" id="5409723at2759"/>
<reference evidence="2" key="1">
    <citation type="journal article" date="2013" name="Proc. Natl. Acad. Sci. U.S.A.">
        <title>Genome structure and metabolic features in the red seaweed Chondrus crispus shed light on evolution of the Archaeplastida.</title>
        <authorList>
            <person name="Collen J."/>
            <person name="Porcel B."/>
            <person name="Carre W."/>
            <person name="Ball S.G."/>
            <person name="Chaparro C."/>
            <person name="Tonon T."/>
            <person name="Barbeyron T."/>
            <person name="Michel G."/>
            <person name="Noel B."/>
            <person name="Valentin K."/>
            <person name="Elias M."/>
            <person name="Artiguenave F."/>
            <person name="Arun A."/>
            <person name="Aury J.M."/>
            <person name="Barbosa-Neto J.F."/>
            <person name="Bothwell J.H."/>
            <person name="Bouget F.Y."/>
            <person name="Brillet L."/>
            <person name="Cabello-Hurtado F."/>
            <person name="Capella-Gutierrez S."/>
            <person name="Charrier B."/>
            <person name="Cladiere L."/>
            <person name="Cock J.M."/>
            <person name="Coelho S.M."/>
            <person name="Colleoni C."/>
            <person name="Czjzek M."/>
            <person name="Da Silva C."/>
            <person name="Delage L."/>
            <person name="Denoeud F."/>
            <person name="Deschamps P."/>
            <person name="Dittami S.M."/>
            <person name="Gabaldon T."/>
            <person name="Gachon C.M."/>
            <person name="Groisillier A."/>
            <person name="Herve C."/>
            <person name="Jabbari K."/>
            <person name="Katinka M."/>
            <person name="Kloareg B."/>
            <person name="Kowalczyk N."/>
            <person name="Labadie K."/>
            <person name="Leblanc C."/>
            <person name="Lopez P.J."/>
            <person name="McLachlan D.H."/>
            <person name="Meslet-Cladiere L."/>
            <person name="Moustafa A."/>
            <person name="Nehr Z."/>
            <person name="Nyvall Collen P."/>
            <person name="Panaud O."/>
            <person name="Partensky F."/>
            <person name="Poulain J."/>
            <person name="Rensing S.A."/>
            <person name="Rousvoal S."/>
            <person name="Samson G."/>
            <person name="Symeonidi A."/>
            <person name="Weissenbach J."/>
            <person name="Zambounis A."/>
            <person name="Wincker P."/>
            <person name="Boyen C."/>
        </authorList>
    </citation>
    <scope>NUCLEOTIDE SEQUENCE [LARGE SCALE GENOMIC DNA]</scope>
    <source>
        <strain evidence="2">cv. Stackhouse</strain>
    </source>
</reference>
<dbReference type="GeneID" id="17320418"/>
<dbReference type="RefSeq" id="XP_005712693.1">
    <property type="nucleotide sequence ID" value="XM_005712636.1"/>
</dbReference>
<dbReference type="PANTHER" id="PTHR46579:SF1">
    <property type="entry name" value="F5_8 TYPE C DOMAIN-CONTAINING PROTEIN"/>
    <property type="match status" value="1"/>
</dbReference>
<proteinExistence type="predicted"/>
<sequence length="163" mass="19186">MGIAGELATKPRKLTNSSDWKAAEYKQFTLSYCLVLFDGYLEQEYMNGLQKFVEVVEISSAPTILRSDIGRLRRSAIDFVDHYETHWFRFRPERVSFCKSIIHAILHLADCTERFGPLCRVSQYWLEREIGWHMSKLNARTRPAESMFRSVCFPKRIKFYSTD</sequence>
<dbReference type="KEGG" id="ccp:CHC_T00001743001"/>
<organism evidence="1 2">
    <name type="scientific">Chondrus crispus</name>
    <name type="common">Carrageen Irish moss</name>
    <name type="synonym">Polymorpha crispa</name>
    <dbReference type="NCBI Taxonomy" id="2769"/>
    <lineage>
        <taxon>Eukaryota</taxon>
        <taxon>Rhodophyta</taxon>
        <taxon>Florideophyceae</taxon>
        <taxon>Rhodymeniophycidae</taxon>
        <taxon>Gigartinales</taxon>
        <taxon>Gigartinaceae</taxon>
        <taxon>Chondrus</taxon>
    </lineage>
</organism>